<proteinExistence type="predicted"/>
<gene>
    <name evidence="3" type="ORF">C8D82_1438</name>
</gene>
<dbReference type="EMBL" id="QEKH01000043">
    <property type="protein sequence ID" value="PVY35147.1"/>
    <property type="molecule type" value="Genomic_DNA"/>
</dbReference>
<keyword evidence="2" id="KW-0472">Membrane</keyword>
<feature type="compositionally biased region" description="Basic and acidic residues" evidence="1">
    <location>
        <begin position="312"/>
        <end position="325"/>
    </location>
</feature>
<keyword evidence="4" id="KW-1185">Reference proteome</keyword>
<name>A0A2U1AFL5_9BACT</name>
<dbReference type="RefSeq" id="WP_116885744.1">
    <property type="nucleotide sequence ID" value="NZ_CABMMC010000118.1"/>
</dbReference>
<sequence>MMKNFLKYGFITLGGLLLLAGLVWGSGYLWSYRLTELAEIPGAATLVPEGEVELGRTVQAQAELVLPVRASIEKAVAEAGKGSVLVGTPQVRRGAWRWSTQVWHVTAEVRPFRPGAVEPGALTVELDETSKNKGALLDVIVLPGFTAAPVKVEPGTELQLAGAAELGGKLDASGWYWLLLLIPAAAVIWFVWFRRGRAAGELPPWERALQALHSLRSGLASHEIPVEAGFARLTDLVRGYLEQRFEIPASTRTTPEFLADMDRSASPLPKEQRPFLREFMTAADQVKFAKAPPDDRALNDALAKAEQLVESTRIRPEDEAEGRSK</sequence>
<dbReference type="GeneID" id="78297009"/>
<evidence type="ECO:0000256" key="2">
    <source>
        <dbReference type="SAM" id="Phobius"/>
    </source>
</evidence>
<evidence type="ECO:0000313" key="4">
    <source>
        <dbReference type="Proteomes" id="UP000245959"/>
    </source>
</evidence>
<feature type="region of interest" description="Disordered" evidence="1">
    <location>
        <begin position="302"/>
        <end position="325"/>
    </location>
</feature>
<comment type="caution">
    <text evidence="3">The sequence shown here is derived from an EMBL/GenBank/DDBJ whole genome shotgun (WGS) entry which is preliminary data.</text>
</comment>
<reference evidence="3 4" key="1">
    <citation type="submission" date="2018-04" db="EMBL/GenBank/DDBJ databases">
        <title>Genomic Encyclopedia of Type Strains, Phase IV (KMG-IV): sequencing the most valuable type-strain genomes for metagenomic binning, comparative biology and taxonomic classification.</title>
        <authorList>
            <person name="Goeker M."/>
        </authorList>
    </citation>
    <scope>NUCLEOTIDE SEQUENCE [LARGE SCALE GENOMIC DNA]</scope>
    <source>
        <strain evidence="3 4">DSM 14823</strain>
    </source>
</reference>
<protein>
    <submittedName>
        <fullName evidence="3">Uncharacterized protein</fullName>
    </submittedName>
</protein>
<organism evidence="3 4">
    <name type="scientific">Victivallis vadensis</name>
    <dbReference type="NCBI Taxonomy" id="172901"/>
    <lineage>
        <taxon>Bacteria</taxon>
        <taxon>Pseudomonadati</taxon>
        <taxon>Lentisphaerota</taxon>
        <taxon>Lentisphaeria</taxon>
        <taxon>Victivallales</taxon>
        <taxon>Victivallaceae</taxon>
        <taxon>Victivallis</taxon>
    </lineage>
</organism>
<keyword evidence="2" id="KW-0812">Transmembrane</keyword>
<dbReference type="AlphaFoldDB" id="A0A2U1AFL5"/>
<dbReference type="Proteomes" id="UP000245959">
    <property type="component" value="Unassembled WGS sequence"/>
</dbReference>
<dbReference type="OrthoDB" id="260093at2"/>
<evidence type="ECO:0000256" key="1">
    <source>
        <dbReference type="SAM" id="MobiDB-lite"/>
    </source>
</evidence>
<keyword evidence="2" id="KW-1133">Transmembrane helix</keyword>
<feature type="transmembrane region" description="Helical" evidence="2">
    <location>
        <begin position="175"/>
        <end position="193"/>
    </location>
</feature>
<accession>A0A2U1AFL5</accession>
<evidence type="ECO:0000313" key="3">
    <source>
        <dbReference type="EMBL" id="PVY35147.1"/>
    </source>
</evidence>